<evidence type="ECO:0000313" key="1">
    <source>
        <dbReference type="EMBL" id="AKC69879.1"/>
    </source>
</evidence>
<dbReference type="InterPro" id="IPR029033">
    <property type="entry name" value="His_PPase_superfam"/>
</dbReference>
<dbReference type="InterPro" id="IPR013078">
    <property type="entry name" value="His_Pase_superF_clade-1"/>
</dbReference>
<dbReference type="HOGENOM" id="CLU_033323_8_3_4"/>
<dbReference type="PATRIC" id="fig|573737.6.peg.3052"/>
<dbReference type="OrthoDB" id="5296884at2"/>
<dbReference type="AlphaFoldDB" id="A0A0E3U6A7"/>
<dbReference type="SMART" id="SM00855">
    <property type="entry name" value="PGAM"/>
    <property type="match status" value="1"/>
</dbReference>
<protein>
    <recommendedName>
        <fullName evidence="3">Alpha-ribazole phosphatase</fullName>
    </recommendedName>
</protein>
<dbReference type="Gene3D" id="3.40.50.1240">
    <property type="entry name" value="Phosphoglycerate mutase-like"/>
    <property type="match status" value="1"/>
</dbReference>
<accession>A0A0E3U6A7</accession>
<proteinExistence type="predicted"/>
<dbReference type="Pfam" id="PF00300">
    <property type="entry name" value="His_Phos_1"/>
    <property type="match status" value="1"/>
</dbReference>
<evidence type="ECO:0008006" key="3">
    <source>
        <dbReference type="Google" id="ProtNLM"/>
    </source>
</evidence>
<keyword evidence="2" id="KW-1185">Reference proteome</keyword>
<name>A0A0E3U6A7_9BURK</name>
<reference evidence="1" key="1">
    <citation type="submission" date="2016-06" db="EMBL/GenBank/DDBJ databases">
        <title>Pandoraea oxalativorans DSM 23570 Genome Sequencing.</title>
        <authorList>
            <person name="Ee R."/>
            <person name="Lim Y.-L."/>
            <person name="Yong D."/>
            <person name="Yin W.-F."/>
            <person name="Chan K.-G."/>
        </authorList>
    </citation>
    <scope>NUCLEOTIDE SEQUENCE</scope>
    <source>
        <strain evidence="1">DSM 23570</strain>
    </source>
</reference>
<dbReference type="Proteomes" id="UP000035050">
    <property type="component" value="Chromosome"/>
</dbReference>
<dbReference type="RefSeq" id="WP_046291150.1">
    <property type="nucleotide sequence ID" value="NZ_CP011253.3"/>
</dbReference>
<sequence length="203" mass="22129">MDLILVRHPPPDVASNVCYGRTDLPVDVSRFDASVSSMQTRLVALLNGRTPVAIHSSPLQRARRAADVLAASFGLRVTQDTRLAEMDFGAWEMRSWDAIDRHDLEAWANDVSGFSPPGGESARDIAVRVDAWARGLRTDPPDGHAEKNAVHVAVAHAGPIRLHTATALRLPTTACLSWTLDFGGICHLRIADDGQARLIRWNG</sequence>
<gene>
    <name evidence="1" type="ORF">MB84_10915</name>
</gene>
<dbReference type="EMBL" id="CP011253">
    <property type="protein sequence ID" value="AKC69879.1"/>
    <property type="molecule type" value="Genomic_DNA"/>
</dbReference>
<organism evidence="1 2">
    <name type="scientific">Pandoraea oxalativorans</name>
    <dbReference type="NCBI Taxonomy" id="573737"/>
    <lineage>
        <taxon>Bacteria</taxon>
        <taxon>Pseudomonadati</taxon>
        <taxon>Pseudomonadota</taxon>
        <taxon>Betaproteobacteria</taxon>
        <taxon>Burkholderiales</taxon>
        <taxon>Burkholderiaceae</taxon>
        <taxon>Pandoraea</taxon>
    </lineage>
</organism>
<evidence type="ECO:0000313" key="2">
    <source>
        <dbReference type="Proteomes" id="UP000035050"/>
    </source>
</evidence>
<dbReference type="KEGG" id="pox:MB84_10915"/>
<dbReference type="SUPFAM" id="SSF53254">
    <property type="entry name" value="Phosphoglycerate mutase-like"/>
    <property type="match status" value="1"/>
</dbReference>